<proteinExistence type="predicted"/>
<sequence length="230" mass="22958">MPGDRKDVTLVSDRARRRPTRAALAAGTLIGALALAGCGAGQITQTSDQVAAVEGANATAGQIAVRNATFEFDGPVEGDAVHAVGADAPLSMTIVNTGAELDRLVSASSPVATTVQITGDMRVSGGQALAVRGAPAAPAPAPADAAAAPGEEATPGEEPATGTTPEAAAVAPLPIDEGTPGVANIVLSGLREDIQAGRTYPLVLTFERAGELRFEVPVANPDTLRESGHA</sequence>
<comment type="caution">
    <text evidence="2">The sequence shown here is derived from an EMBL/GenBank/DDBJ whole genome shotgun (WGS) entry which is preliminary data.</text>
</comment>
<dbReference type="EMBL" id="VFPA01000001">
    <property type="protein sequence ID" value="TQM15798.1"/>
    <property type="molecule type" value="Genomic_DNA"/>
</dbReference>
<evidence type="ECO:0000313" key="3">
    <source>
        <dbReference type="Proteomes" id="UP000315677"/>
    </source>
</evidence>
<dbReference type="InterPro" id="IPR007410">
    <property type="entry name" value="LpqE-like"/>
</dbReference>
<dbReference type="AlphaFoldDB" id="A0A543E2J6"/>
<name>A0A543E2J6_9PSEU</name>
<feature type="region of interest" description="Disordered" evidence="1">
    <location>
        <begin position="133"/>
        <end position="164"/>
    </location>
</feature>
<dbReference type="Pfam" id="PF04314">
    <property type="entry name" value="PCuAC"/>
    <property type="match status" value="2"/>
</dbReference>
<gene>
    <name evidence="2" type="ORF">FB558_2591</name>
</gene>
<accession>A0A543E2J6</accession>
<feature type="compositionally biased region" description="Low complexity" evidence="1">
    <location>
        <begin position="142"/>
        <end position="164"/>
    </location>
</feature>
<protein>
    <submittedName>
        <fullName evidence="2">Copper(I)-binding protein</fullName>
    </submittedName>
</protein>
<dbReference type="Proteomes" id="UP000315677">
    <property type="component" value="Unassembled WGS sequence"/>
</dbReference>
<keyword evidence="3" id="KW-1185">Reference proteome</keyword>
<reference evidence="2 3" key="1">
    <citation type="submission" date="2019-06" db="EMBL/GenBank/DDBJ databases">
        <title>Sequencing the genomes of 1000 actinobacteria strains.</title>
        <authorList>
            <person name="Klenk H.-P."/>
        </authorList>
    </citation>
    <scope>NUCLEOTIDE SEQUENCE [LARGE SCALE GENOMIC DNA]</scope>
    <source>
        <strain evidence="2 3">DSM 45301</strain>
    </source>
</reference>
<evidence type="ECO:0000256" key="1">
    <source>
        <dbReference type="SAM" id="MobiDB-lite"/>
    </source>
</evidence>
<dbReference type="Gene3D" id="2.60.40.1890">
    <property type="entry name" value="PCu(A)C copper chaperone"/>
    <property type="match status" value="1"/>
</dbReference>
<organism evidence="2 3">
    <name type="scientific">Pseudonocardia kunmingensis</name>
    <dbReference type="NCBI Taxonomy" id="630975"/>
    <lineage>
        <taxon>Bacteria</taxon>
        <taxon>Bacillati</taxon>
        <taxon>Actinomycetota</taxon>
        <taxon>Actinomycetes</taxon>
        <taxon>Pseudonocardiales</taxon>
        <taxon>Pseudonocardiaceae</taxon>
        <taxon>Pseudonocardia</taxon>
    </lineage>
</organism>
<dbReference type="SUPFAM" id="SSF110087">
    <property type="entry name" value="DR1885-like metal-binding protein"/>
    <property type="match status" value="1"/>
</dbReference>
<evidence type="ECO:0000313" key="2">
    <source>
        <dbReference type="EMBL" id="TQM15798.1"/>
    </source>
</evidence>
<dbReference type="InterPro" id="IPR036182">
    <property type="entry name" value="PCuAC_sf"/>
</dbReference>